<organism evidence="6">
    <name type="scientific">Deinococcus sp. VB142</name>
    <dbReference type="NCBI Taxonomy" id="3112952"/>
    <lineage>
        <taxon>Bacteria</taxon>
        <taxon>Thermotogati</taxon>
        <taxon>Deinococcota</taxon>
        <taxon>Deinococci</taxon>
        <taxon>Deinococcales</taxon>
        <taxon>Deinococcaceae</taxon>
        <taxon>Deinococcus</taxon>
    </lineage>
</organism>
<dbReference type="GO" id="GO:0015689">
    <property type="term" value="P:molybdate ion transport"/>
    <property type="evidence" value="ECO:0007669"/>
    <property type="project" value="InterPro"/>
</dbReference>
<dbReference type="GO" id="GO:0046872">
    <property type="term" value="F:metal ion binding"/>
    <property type="evidence" value="ECO:0007669"/>
    <property type="project" value="UniProtKB-KW"/>
</dbReference>
<feature type="binding site" evidence="4">
    <location>
        <position position="184"/>
    </location>
    <ligand>
        <name>molybdate</name>
        <dbReference type="ChEBI" id="CHEBI:36264"/>
    </ligand>
</feature>
<proteinExistence type="inferred from homology"/>
<feature type="binding site" evidence="4">
    <location>
        <position position="130"/>
    </location>
    <ligand>
        <name>molybdate</name>
        <dbReference type="ChEBI" id="CHEBI:36264"/>
    </ligand>
</feature>
<dbReference type="PANTHER" id="PTHR30632">
    <property type="entry name" value="MOLYBDATE-BINDING PERIPLASMIC PROTEIN"/>
    <property type="match status" value="1"/>
</dbReference>
<feature type="binding site" evidence="4">
    <location>
        <position position="26"/>
    </location>
    <ligand>
        <name>molybdate</name>
        <dbReference type="ChEBI" id="CHEBI:36264"/>
    </ligand>
</feature>
<keyword evidence="2 4" id="KW-0479">Metal-binding</keyword>
<dbReference type="Pfam" id="PF13531">
    <property type="entry name" value="SBP_bac_11"/>
    <property type="match status" value="1"/>
</dbReference>
<comment type="similarity">
    <text evidence="1">Belongs to the bacterial solute-binding protein ModA family.</text>
</comment>
<evidence type="ECO:0000256" key="5">
    <source>
        <dbReference type="SAM" id="SignalP"/>
    </source>
</evidence>
<evidence type="ECO:0000256" key="2">
    <source>
        <dbReference type="ARBA" id="ARBA00022723"/>
    </source>
</evidence>
<feature type="chain" id="PRO_5043795088" evidence="5">
    <location>
        <begin position="17"/>
        <end position="249"/>
    </location>
</feature>
<dbReference type="InterPro" id="IPR050682">
    <property type="entry name" value="ModA/WtpA"/>
</dbReference>
<evidence type="ECO:0000313" key="6">
    <source>
        <dbReference type="EMBL" id="WYF46160.1"/>
    </source>
</evidence>
<gene>
    <name evidence="6" type="primary">modA</name>
    <name evidence="6" type="ORF">WDJ50_17230</name>
</gene>
<dbReference type="CDD" id="cd13538">
    <property type="entry name" value="PBP2_ModA_like_1"/>
    <property type="match status" value="1"/>
</dbReference>
<name>A0AAU6Q677_9DEIO</name>
<dbReference type="Gene3D" id="3.40.190.10">
    <property type="entry name" value="Periplasmic binding protein-like II"/>
    <property type="match status" value="2"/>
</dbReference>
<dbReference type="InterPro" id="IPR005950">
    <property type="entry name" value="ModA"/>
</dbReference>
<dbReference type="RefSeq" id="WP_339097603.1">
    <property type="nucleotide sequence ID" value="NZ_CP149783.1"/>
</dbReference>
<evidence type="ECO:0000256" key="3">
    <source>
        <dbReference type="ARBA" id="ARBA00022729"/>
    </source>
</evidence>
<protein>
    <submittedName>
        <fullName evidence="6">Molybdate ABC transporter substrate-binding protein</fullName>
    </submittedName>
</protein>
<dbReference type="NCBIfam" id="TIGR01256">
    <property type="entry name" value="modA"/>
    <property type="match status" value="1"/>
</dbReference>
<dbReference type="EMBL" id="CP149783">
    <property type="protein sequence ID" value="WYF46160.1"/>
    <property type="molecule type" value="Genomic_DNA"/>
</dbReference>
<keyword evidence="4" id="KW-0500">Molybdenum</keyword>
<evidence type="ECO:0000256" key="4">
    <source>
        <dbReference type="PIRSR" id="PIRSR004846-1"/>
    </source>
</evidence>
<accession>A0AAU6Q677</accession>
<dbReference type="PANTHER" id="PTHR30632:SF0">
    <property type="entry name" value="SULFATE-BINDING PROTEIN"/>
    <property type="match status" value="1"/>
</dbReference>
<evidence type="ECO:0000256" key="1">
    <source>
        <dbReference type="ARBA" id="ARBA00009175"/>
    </source>
</evidence>
<dbReference type="GO" id="GO:0030973">
    <property type="term" value="F:molybdate ion binding"/>
    <property type="evidence" value="ECO:0007669"/>
    <property type="project" value="TreeGrafter"/>
</dbReference>
<dbReference type="SUPFAM" id="SSF53850">
    <property type="entry name" value="Periplasmic binding protein-like II"/>
    <property type="match status" value="1"/>
</dbReference>
<feature type="binding site" evidence="4">
    <location>
        <position position="166"/>
    </location>
    <ligand>
        <name>molybdate</name>
        <dbReference type="ChEBI" id="CHEBI:36264"/>
    </ligand>
</feature>
<dbReference type="AlphaFoldDB" id="A0AAU6Q677"/>
<reference evidence="6" key="1">
    <citation type="submission" date="2024-03" db="EMBL/GenBank/DDBJ databases">
        <title>Deinococcus weizhi sp. nov., isolated from human skin.</title>
        <authorList>
            <person name="Wei Z."/>
            <person name="Tian F."/>
            <person name="Yang C."/>
            <person name="Xin L.T."/>
            <person name="Wen Z.J."/>
            <person name="Lan K.C."/>
            <person name="Yu L."/>
            <person name="Zhe W."/>
            <person name="Dan F.D."/>
            <person name="Jun W."/>
            <person name="Rui Z."/>
            <person name="Yong X.J."/>
            <person name="Ting Y."/>
            <person name="Wei X."/>
            <person name="Xu Z.G."/>
            <person name="Xin Z."/>
            <person name="Dong F.G."/>
            <person name="Ni X.M."/>
            <person name="Zheng M.G."/>
            <person name="Chun Y."/>
            <person name="Qian W.X."/>
        </authorList>
    </citation>
    <scope>NUCLEOTIDE SEQUENCE</scope>
    <source>
        <strain evidence="6">VB142</strain>
    </source>
</reference>
<feature type="signal peptide" evidence="5">
    <location>
        <begin position="1"/>
        <end position="16"/>
    </location>
</feature>
<feature type="binding site" evidence="4">
    <location>
        <position position="53"/>
    </location>
    <ligand>
        <name>molybdate</name>
        <dbReference type="ChEBI" id="CHEBI:36264"/>
    </ligand>
</feature>
<dbReference type="PIRSF" id="PIRSF004846">
    <property type="entry name" value="ModA"/>
    <property type="match status" value="1"/>
</dbReference>
<sequence>MRRLLPFLFLLGSAQAAQLTVFAASSLTDAFTELGRVFDARTGHRTRFNFAGSQVLRTQLEQGARADVFASANAAQYAPLAAAGRVEPGQTFARNRLVVIVPVNNRAAQKLPDLTRPGLKLVLAARGVPAGDATRAALSSLDRAGTYGGDFSRRVLAGVVSEEPNVRQVALKVGLGQADAAFVYRSDVTPRLKAAVRVIELPTRFNPPVAYPIGAVGGGNREAAHAFIAFVRSAQGQGILKKWGLLGAP</sequence>
<keyword evidence="3 5" id="KW-0732">Signal</keyword>